<proteinExistence type="predicted"/>
<dbReference type="Proteomes" id="UP001054945">
    <property type="component" value="Unassembled WGS sequence"/>
</dbReference>
<sequence length="89" mass="10418">MPTKPEPTTTPKHLSLLAVRDTESCPQMRLDEKHTISNKHLEAKIKKKRRVQSQLHFTESFPLFNISLSGRDIYYRDYVTEDTVNSCRL</sequence>
<dbReference type="AlphaFoldDB" id="A0AAV4N300"/>
<reference evidence="1 2" key="1">
    <citation type="submission" date="2021-06" db="EMBL/GenBank/DDBJ databases">
        <title>Caerostris extrusa draft genome.</title>
        <authorList>
            <person name="Kono N."/>
            <person name="Arakawa K."/>
        </authorList>
    </citation>
    <scope>NUCLEOTIDE SEQUENCE [LARGE SCALE GENOMIC DNA]</scope>
</reference>
<keyword evidence="2" id="KW-1185">Reference proteome</keyword>
<name>A0AAV4N300_CAEEX</name>
<evidence type="ECO:0000313" key="2">
    <source>
        <dbReference type="Proteomes" id="UP001054945"/>
    </source>
</evidence>
<comment type="caution">
    <text evidence="1">The sequence shown here is derived from an EMBL/GenBank/DDBJ whole genome shotgun (WGS) entry which is preliminary data.</text>
</comment>
<accession>A0AAV4N300</accession>
<dbReference type="EMBL" id="BPLR01020355">
    <property type="protein sequence ID" value="GIX77774.1"/>
    <property type="molecule type" value="Genomic_DNA"/>
</dbReference>
<evidence type="ECO:0000313" key="1">
    <source>
        <dbReference type="EMBL" id="GIX77774.1"/>
    </source>
</evidence>
<organism evidence="1 2">
    <name type="scientific">Caerostris extrusa</name>
    <name type="common">Bark spider</name>
    <name type="synonym">Caerostris bankana</name>
    <dbReference type="NCBI Taxonomy" id="172846"/>
    <lineage>
        <taxon>Eukaryota</taxon>
        <taxon>Metazoa</taxon>
        <taxon>Ecdysozoa</taxon>
        <taxon>Arthropoda</taxon>
        <taxon>Chelicerata</taxon>
        <taxon>Arachnida</taxon>
        <taxon>Araneae</taxon>
        <taxon>Araneomorphae</taxon>
        <taxon>Entelegynae</taxon>
        <taxon>Araneoidea</taxon>
        <taxon>Araneidae</taxon>
        <taxon>Caerostris</taxon>
    </lineage>
</organism>
<gene>
    <name evidence="1" type="ORF">CEXT_413451</name>
</gene>
<protein>
    <submittedName>
        <fullName evidence="1">Uncharacterized protein</fullName>
    </submittedName>
</protein>